<evidence type="ECO:0000313" key="2">
    <source>
        <dbReference type="EMBL" id="CAF1671594.1"/>
    </source>
</evidence>
<evidence type="ECO:0000313" key="3">
    <source>
        <dbReference type="Proteomes" id="UP000663834"/>
    </source>
</evidence>
<reference evidence="2" key="1">
    <citation type="submission" date="2021-02" db="EMBL/GenBank/DDBJ databases">
        <authorList>
            <person name="Nowell W R."/>
        </authorList>
    </citation>
    <scope>NUCLEOTIDE SEQUENCE</scope>
</reference>
<feature type="compositionally biased region" description="Low complexity" evidence="1">
    <location>
        <begin position="43"/>
        <end position="55"/>
    </location>
</feature>
<sequence>MSNFTCYDPCEDIPSPSIDALNEWLNLSSNFDFNMNPTPDGTNPSHQSNSNSPSHLTELPKIYPFVAHQSSLDFNKCQSSNSHDNLGTTLPSNNNFQSILMKTNYLRSPLHTDITIDASLEPEDEKLRILAQPKSFYRDRYPCETDPKKNRAQRYIRAEDGKTNYEYPTVEIPKKWRHSTRQIYIRVTSITIENELVPYHCIHPYEIDTPDKHVIKDLKNNSLYFRVRDDELITGVKSFQITRKKMIQHDLKLYGPLRLFRSNQPDLQVFMNAEDTKRKIITYQLWKSQLAFTITELNGTSHWPVPIAHTMVKSQIMIDGATNQRNTPINIVDDKSKTKLKCVPQKGDWKGGDEVVIIMPKPTKRKVYNICFDFGSYGQQTVKEIECIDTKTLAFRTPSCPILPDDENIKASIIIRENNSTLYSTDFYYLTPTKVGLNLCSHCQSRQWDDRMNNKRKCEYKESFENDDGHSLLLQMEKLSIEKKTSQSHVRIASYENNSKVEKYLNRLKAALEKFIRTNDPSRLFRQVRALLTRCDESPPPLNEAIQRGHTQLALSLIEQVLDMSPSQGVLEKQNENGETPLLIAAKLNQWKLMEPILRNRLDLVQQKDKAGNNILHLLAEIDEDEGAATIQNVIKILPNDPKELLLKEKNQAHQTPLEIAQSHPHQRTAAMLSFSIDVENKY</sequence>
<dbReference type="SUPFAM" id="SSF48403">
    <property type="entry name" value="Ankyrin repeat"/>
    <property type="match status" value="1"/>
</dbReference>
<feature type="region of interest" description="Disordered" evidence="1">
    <location>
        <begin position="35"/>
        <end position="57"/>
    </location>
</feature>
<evidence type="ECO:0000256" key="1">
    <source>
        <dbReference type="SAM" id="MobiDB-lite"/>
    </source>
</evidence>
<dbReference type="EMBL" id="CAJNOW010019293">
    <property type="protein sequence ID" value="CAF1671594.1"/>
    <property type="molecule type" value="Genomic_DNA"/>
</dbReference>
<gene>
    <name evidence="2" type="ORF">KQP761_LOCUS34376</name>
</gene>
<organism evidence="2 3">
    <name type="scientific">Rotaria magnacalcarata</name>
    <dbReference type="NCBI Taxonomy" id="392030"/>
    <lineage>
        <taxon>Eukaryota</taxon>
        <taxon>Metazoa</taxon>
        <taxon>Spiralia</taxon>
        <taxon>Gnathifera</taxon>
        <taxon>Rotifera</taxon>
        <taxon>Eurotatoria</taxon>
        <taxon>Bdelloidea</taxon>
        <taxon>Philodinida</taxon>
        <taxon>Philodinidae</taxon>
        <taxon>Rotaria</taxon>
    </lineage>
</organism>
<name>A0A816G7R5_9BILA</name>
<dbReference type="Proteomes" id="UP000663834">
    <property type="component" value="Unassembled WGS sequence"/>
</dbReference>
<proteinExistence type="predicted"/>
<protein>
    <submittedName>
        <fullName evidence="2">Uncharacterized protein</fullName>
    </submittedName>
</protein>
<accession>A0A816G7R5</accession>
<dbReference type="InterPro" id="IPR036770">
    <property type="entry name" value="Ankyrin_rpt-contain_sf"/>
</dbReference>
<dbReference type="Gene3D" id="1.25.40.20">
    <property type="entry name" value="Ankyrin repeat-containing domain"/>
    <property type="match status" value="1"/>
</dbReference>
<comment type="caution">
    <text evidence="2">The sequence shown here is derived from an EMBL/GenBank/DDBJ whole genome shotgun (WGS) entry which is preliminary data.</text>
</comment>
<dbReference type="AlphaFoldDB" id="A0A816G7R5"/>
<dbReference type="OrthoDB" id="10011268at2759"/>